<evidence type="ECO:0000313" key="1">
    <source>
        <dbReference type="EMBL" id="PKI46319.1"/>
    </source>
</evidence>
<evidence type="ECO:0000313" key="2">
    <source>
        <dbReference type="Proteomes" id="UP000233551"/>
    </source>
</evidence>
<dbReference type="EMBL" id="PGOL01002642">
    <property type="protein sequence ID" value="PKI46319.1"/>
    <property type="molecule type" value="Genomic_DNA"/>
</dbReference>
<accession>A0A2I0IQP6</accession>
<reference evidence="1 2" key="1">
    <citation type="submission" date="2017-11" db="EMBL/GenBank/DDBJ databases">
        <title>De-novo sequencing of pomegranate (Punica granatum L.) genome.</title>
        <authorList>
            <person name="Akparov Z."/>
            <person name="Amiraslanov A."/>
            <person name="Hajiyeva S."/>
            <person name="Abbasov M."/>
            <person name="Kaur K."/>
            <person name="Hamwieh A."/>
            <person name="Solovyev V."/>
            <person name="Salamov A."/>
            <person name="Braich B."/>
            <person name="Kosarev P."/>
            <person name="Mahmoud A."/>
            <person name="Hajiyev E."/>
            <person name="Babayeva S."/>
            <person name="Izzatullayeva V."/>
            <person name="Mammadov A."/>
            <person name="Mammadov A."/>
            <person name="Sharifova S."/>
            <person name="Ojaghi J."/>
            <person name="Eynullazada K."/>
            <person name="Bayramov B."/>
            <person name="Abdulazimova A."/>
            <person name="Shahmuradov I."/>
        </authorList>
    </citation>
    <scope>NUCLEOTIDE SEQUENCE [LARGE SCALE GENOMIC DNA]</scope>
    <source>
        <strain evidence="2">cv. AG2017</strain>
        <tissue evidence="1">Leaf</tissue>
    </source>
</reference>
<organism evidence="1 2">
    <name type="scientific">Punica granatum</name>
    <name type="common">Pomegranate</name>
    <dbReference type="NCBI Taxonomy" id="22663"/>
    <lineage>
        <taxon>Eukaryota</taxon>
        <taxon>Viridiplantae</taxon>
        <taxon>Streptophyta</taxon>
        <taxon>Embryophyta</taxon>
        <taxon>Tracheophyta</taxon>
        <taxon>Spermatophyta</taxon>
        <taxon>Magnoliopsida</taxon>
        <taxon>eudicotyledons</taxon>
        <taxon>Gunneridae</taxon>
        <taxon>Pentapetalae</taxon>
        <taxon>rosids</taxon>
        <taxon>malvids</taxon>
        <taxon>Myrtales</taxon>
        <taxon>Lythraceae</taxon>
        <taxon>Punica</taxon>
    </lineage>
</organism>
<dbReference type="Proteomes" id="UP000233551">
    <property type="component" value="Unassembled WGS sequence"/>
</dbReference>
<protein>
    <submittedName>
        <fullName evidence="1">Uncharacterized protein</fullName>
    </submittedName>
</protein>
<comment type="caution">
    <text evidence="1">The sequence shown here is derived from an EMBL/GenBank/DDBJ whole genome shotgun (WGS) entry which is preliminary data.</text>
</comment>
<keyword evidence="2" id="KW-1185">Reference proteome</keyword>
<name>A0A2I0IQP6_PUNGR</name>
<dbReference type="AlphaFoldDB" id="A0A2I0IQP6"/>
<gene>
    <name evidence="1" type="ORF">CRG98_033295</name>
</gene>
<proteinExistence type="predicted"/>
<sequence length="91" mass="10268">MKATEKRGEQFVLERNLQECVRSQRQIAGKSSQWRARLGQSDGALVTVLPSVPERCWNGQLGASIYGESQTSLANMDRRRERCITVMEVAL</sequence>